<dbReference type="Proteomes" id="UP001335648">
    <property type="component" value="Unassembled WGS sequence"/>
</dbReference>
<evidence type="ECO:0000313" key="1">
    <source>
        <dbReference type="EMBL" id="KAK5912984.1"/>
    </source>
</evidence>
<sequence>MDKRQIHVTLFNGTSPPPPPLYLPPRAHVKVTAVVSEMLLSPISPPLGFCQTGSQMSASSLCCDHDPPFSPWTSPGSVEVEMKPCPVLGGEDIVITFQCACTTEAVPAQRCRLVTLKCNGENSRTAFA</sequence>
<dbReference type="EMBL" id="JAULUE010002047">
    <property type="protein sequence ID" value="KAK5912984.1"/>
    <property type="molecule type" value="Genomic_DNA"/>
</dbReference>
<reference evidence="1 2" key="1">
    <citation type="journal article" date="2023" name="Mol. Biol. Evol.">
        <title>Genomics of Secondarily Temperate Adaptation in the Only Non-Antarctic Icefish.</title>
        <authorList>
            <person name="Rivera-Colon A.G."/>
            <person name="Rayamajhi N."/>
            <person name="Minhas B.F."/>
            <person name="Madrigal G."/>
            <person name="Bilyk K.T."/>
            <person name="Yoon V."/>
            <person name="Hune M."/>
            <person name="Gregory S."/>
            <person name="Cheng C.H.C."/>
            <person name="Catchen J.M."/>
        </authorList>
    </citation>
    <scope>NUCLEOTIDE SEQUENCE [LARGE SCALE GENOMIC DNA]</scope>
    <source>
        <strain evidence="1">JC2023a</strain>
    </source>
</reference>
<gene>
    <name evidence="1" type="ORF">CesoFtcFv8_002809</name>
</gene>
<dbReference type="AlphaFoldDB" id="A0AAN8HHY8"/>
<protein>
    <submittedName>
        <fullName evidence="1">Uncharacterized protein</fullName>
    </submittedName>
</protein>
<keyword evidence="2" id="KW-1185">Reference proteome</keyword>
<accession>A0AAN8HHY8</accession>
<proteinExistence type="predicted"/>
<organism evidence="1 2">
    <name type="scientific">Champsocephalus esox</name>
    <name type="common">pike icefish</name>
    <dbReference type="NCBI Taxonomy" id="159716"/>
    <lineage>
        <taxon>Eukaryota</taxon>
        <taxon>Metazoa</taxon>
        <taxon>Chordata</taxon>
        <taxon>Craniata</taxon>
        <taxon>Vertebrata</taxon>
        <taxon>Euteleostomi</taxon>
        <taxon>Actinopterygii</taxon>
        <taxon>Neopterygii</taxon>
        <taxon>Teleostei</taxon>
        <taxon>Neoteleostei</taxon>
        <taxon>Acanthomorphata</taxon>
        <taxon>Eupercaria</taxon>
        <taxon>Perciformes</taxon>
        <taxon>Notothenioidei</taxon>
        <taxon>Channichthyidae</taxon>
        <taxon>Champsocephalus</taxon>
    </lineage>
</organism>
<comment type="caution">
    <text evidence="1">The sequence shown here is derived from an EMBL/GenBank/DDBJ whole genome shotgun (WGS) entry which is preliminary data.</text>
</comment>
<name>A0AAN8HHY8_9TELE</name>
<evidence type="ECO:0000313" key="2">
    <source>
        <dbReference type="Proteomes" id="UP001335648"/>
    </source>
</evidence>